<evidence type="ECO:0000313" key="4">
    <source>
        <dbReference type="Proteomes" id="UP000450676"/>
    </source>
</evidence>
<comment type="caution">
    <text evidence="3">The sequence shown here is derived from an EMBL/GenBank/DDBJ whole genome shotgun (WGS) entry which is preliminary data.</text>
</comment>
<name>A0A7X4HCR8_9BURK</name>
<keyword evidence="1" id="KW-0732">Signal</keyword>
<dbReference type="AlphaFoldDB" id="A0A7X4HCR8"/>
<dbReference type="InterPro" id="IPR001638">
    <property type="entry name" value="Solute-binding_3/MltF_N"/>
</dbReference>
<dbReference type="EMBL" id="WWCU01000010">
    <property type="protein sequence ID" value="MYN07967.1"/>
    <property type="molecule type" value="Genomic_DNA"/>
</dbReference>
<organism evidence="3 4">
    <name type="scientific">Pseudoduganella aquatica</name>
    <dbReference type="NCBI Taxonomy" id="2660641"/>
    <lineage>
        <taxon>Bacteria</taxon>
        <taxon>Pseudomonadati</taxon>
        <taxon>Pseudomonadota</taxon>
        <taxon>Betaproteobacteria</taxon>
        <taxon>Burkholderiales</taxon>
        <taxon>Oxalobacteraceae</taxon>
        <taxon>Telluria group</taxon>
        <taxon>Pseudoduganella</taxon>
    </lineage>
</organism>
<dbReference type="RefSeq" id="WP_161072306.1">
    <property type="nucleotide sequence ID" value="NZ_CP086370.1"/>
</dbReference>
<dbReference type="Pfam" id="PF00497">
    <property type="entry name" value="SBP_bac_3"/>
    <property type="match status" value="1"/>
</dbReference>
<protein>
    <submittedName>
        <fullName evidence="3">Transporter substrate-binding domain-containing protein</fullName>
    </submittedName>
</protein>
<evidence type="ECO:0000259" key="2">
    <source>
        <dbReference type="SMART" id="SM00062"/>
    </source>
</evidence>
<evidence type="ECO:0000313" key="3">
    <source>
        <dbReference type="EMBL" id="MYN07967.1"/>
    </source>
</evidence>
<dbReference type="Gene3D" id="3.40.190.10">
    <property type="entry name" value="Periplasmic binding protein-like II"/>
    <property type="match status" value="2"/>
</dbReference>
<gene>
    <name evidence="3" type="ORF">GTP77_11530</name>
</gene>
<dbReference type="Proteomes" id="UP000450676">
    <property type="component" value="Unassembled WGS sequence"/>
</dbReference>
<dbReference type="PANTHER" id="PTHR35936:SF25">
    <property type="entry name" value="ABC TRANSPORTER SUBSTRATE-BINDING PROTEIN"/>
    <property type="match status" value="1"/>
</dbReference>
<keyword evidence="4" id="KW-1185">Reference proteome</keyword>
<evidence type="ECO:0000256" key="1">
    <source>
        <dbReference type="ARBA" id="ARBA00022729"/>
    </source>
</evidence>
<dbReference type="SUPFAM" id="SSF53850">
    <property type="entry name" value="Periplasmic binding protein-like II"/>
    <property type="match status" value="1"/>
</dbReference>
<proteinExistence type="predicted"/>
<sequence length="263" mass="29495">MFKWSERQRSRGGTGRQLAVWLTVWAAVGCGGAQAGRPIELAANEWQPYTGSDVPKQGVATQIVRTALQRAGYAVTVRFSNWPRALHSTYQGGVDGLVAVWSTSLRSERLLFSEKYLENRIAVVGTAQRFVRVQRLGELRGLKVGIGRDYDYSEEFLSETGIVTQPVDHALQNLLKLTLGRIDAAIEDRLIIQYNIVRHSAEHPQLRTVILSNSDVLVLPIRLGIRKDLPDAEAIVRDFDRALSDMRRDGTLKAILKEWHIVP</sequence>
<reference evidence="3 4" key="1">
    <citation type="submission" date="2019-12" db="EMBL/GenBank/DDBJ databases">
        <title>Novel species isolated from a subtropical stream in China.</title>
        <authorList>
            <person name="Lu H."/>
        </authorList>
    </citation>
    <scope>NUCLEOTIDE SEQUENCE [LARGE SCALE GENOMIC DNA]</scope>
    <source>
        <strain evidence="3 4">FT127W</strain>
    </source>
</reference>
<accession>A0A7X4HCR8</accession>
<dbReference type="PROSITE" id="PS51257">
    <property type="entry name" value="PROKAR_LIPOPROTEIN"/>
    <property type="match status" value="1"/>
</dbReference>
<feature type="domain" description="Solute-binding protein family 3/N-terminal" evidence="2">
    <location>
        <begin position="56"/>
        <end position="263"/>
    </location>
</feature>
<dbReference type="SMART" id="SM00062">
    <property type="entry name" value="PBPb"/>
    <property type="match status" value="1"/>
</dbReference>
<dbReference type="PANTHER" id="PTHR35936">
    <property type="entry name" value="MEMBRANE-BOUND LYTIC MUREIN TRANSGLYCOSYLASE F"/>
    <property type="match status" value="1"/>
</dbReference>